<evidence type="ECO:0000313" key="10">
    <source>
        <dbReference type="Proteomes" id="UP000039324"/>
    </source>
</evidence>
<reference evidence="9 10" key="1">
    <citation type="submission" date="2015-02" db="EMBL/GenBank/DDBJ databases">
        <authorList>
            <person name="Chooi Y.-H."/>
        </authorList>
    </citation>
    <scope>NUCLEOTIDE SEQUENCE [LARGE SCALE GENOMIC DNA]</scope>
    <source>
        <strain evidence="9">E3</strain>
    </source>
</reference>
<evidence type="ECO:0000256" key="3">
    <source>
        <dbReference type="ARBA" id="ARBA00022771"/>
    </source>
</evidence>
<evidence type="ECO:0000313" key="9">
    <source>
        <dbReference type="EMBL" id="CEP03049.1"/>
    </source>
</evidence>
<feature type="domain" description="BED-type" evidence="8">
    <location>
        <begin position="26"/>
        <end position="74"/>
    </location>
</feature>
<keyword evidence="6" id="KW-0804">Transcription</keyword>
<evidence type="ECO:0000256" key="2">
    <source>
        <dbReference type="ARBA" id="ARBA00022723"/>
    </source>
</evidence>
<gene>
    <name evidence="9" type="ORF">PBRA_009267</name>
</gene>
<keyword evidence="3" id="KW-0863">Zinc-finger</keyword>
<dbReference type="Proteomes" id="UP000039324">
    <property type="component" value="Unassembled WGS sequence"/>
</dbReference>
<keyword evidence="7" id="KW-0539">Nucleus</keyword>
<dbReference type="PANTHER" id="PTHR46481:SF10">
    <property type="entry name" value="ZINC FINGER BED DOMAIN-CONTAINING PROTEIN 39"/>
    <property type="match status" value="1"/>
</dbReference>
<keyword evidence="2" id="KW-0479">Metal-binding</keyword>
<accession>A0A0G4J6N1</accession>
<dbReference type="InterPro" id="IPR003656">
    <property type="entry name" value="Znf_BED"/>
</dbReference>
<dbReference type="AlphaFoldDB" id="A0A0G4J6N1"/>
<dbReference type="GO" id="GO:0005634">
    <property type="term" value="C:nucleus"/>
    <property type="evidence" value="ECO:0007669"/>
    <property type="project" value="UniProtKB-SubCell"/>
</dbReference>
<dbReference type="InterPro" id="IPR052035">
    <property type="entry name" value="ZnF_BED_domain_contain"/>
</dbReference>
<dbReference type="GO" id="GO:0008270">
    <property type="term" value="F:zinc ion binding"/>
    <property type="evidence" value="ECO:0007669"/>
    <property type="project" value="UniProtKB-KW"/>
</dbReference>
<name>A0A0G4J6N1_PLABS</name>
<proteinExistence type="predicted"/>
<dbReference type="STRING" id="37360.A0A0G4J6N1"/>
<evidence type="ECO:0000259" key="8">
    <source>
        <dbReference type="Pfam" id="PF02892"/>
    </source>
</evidence>
<evidence type="ECO:0000256" key="5">
    <source>
        <dbReference type="ARBA" id="ARBA00023015"/>
    </source>
</evidence>
<dbReference type="GO" id="GO:0003677">
    <property type="term" value="F:DNA binding"/>
    <property type="evidence" value="ECO:0007669"/>
    <property type="project" value="InterPro"/>
</dbReference>
<keyword evidence="10" id="KW-1185">Reference proteome</keyword>
<dbReference type="EMBL" id="CDSF01000138">
    <property type="protein sequence ID" value="CEP03049.1"/>
    <property type="molecule type" value="Genomic_DNA"/>
</dbReference>
<evidence type="ECO:0000256" key="7">
    <source>
        <dbReference type="ARBA" id="ARBA00023242"/>
    </source>
</evidence>
<protein>
    <recommendedName>
        <fullName evidence="8">BED-type domain-containing protein</fullName>
    </recommendedName>
</protein>
<dbReference type="Pfam" id="PF02892">
    <property type="entry name" value="zf-BED"/>
    <property type="match status" value="1"/>
</dbReference>
<dbReference type="PANTHER" id="PTHR46481">
    <property type="entry name" value="ZINC FINGER BED DOMAIN-CONTAINING PROTEIN 4"/>
    <property type="match status" value="1"/>
</dbReference>
<dbReference type="InterPro" id="IPR012337">
    <property type="entry name" value="RNaseH-like_sf"/>
</dbReference>
<dbReference type="SUPFAM" id="SSF53098">
    <property type="entry name" value="Ribonuclease H-like"/>
    <property type="match status" value="1"/>
</dbReference>
<evidence type="ECO:0000256" key="6">
    <source>
        <dbReference type="ARBA" id="ARBA00023163"/>
    </source>
</evidence>
<evidence type="ECO:0000256" key="4">
    <source>
        <dbReference type="ARBA" id="ARBA00022833"/>
    </source>
</evidence>
<evidence type="ECO:0000256" key="1">
    <source>
        <dbReference type="ARBA" id="ARBA00004123"/>
    </source>
</evidence>
<comment type="subcellular location">
    <subcellularLocation>
        <location evidence="1">Nucleus</location>
    </subcellularLocation>
</comment>
<sequence>MFVVVEERGNDDDHPESEVEVRALKSDVWAHIEETEESGIVTWRCRHCKAAKIAKTWRTKNTYTFREHLKKKHPGVYQSDVRQTKLTDALGRTESMSTYSISSSILRKRSVSSNKMISSSFTPHWSRLNYELPSRQSIRDWVLKRWQQTRDRVRALVNSGTEDRKCSITTDMWTSAAKRGYMAITLHYLDNEWYMVSILIGFVRVLYPHTAGRLAAALFRSIFEFSPDLLKSIWTITTDNASTNPAMAIEYNNMLSDYLAMRSDETNPESADDEYCEGLLDDSYDPDIEPRVSLVWCFAHVLQVAIKDGLQKIPASCLRLFRYVLRIPTSSTMSTRPALSSVHKSYVKCFRIGLGQIYGNPKDIPEKSQTACGNLSLF</sequence>
<dbReference type="OrthoDB" id="1900170at2759"/>
<keyword evidence="5" id="KW-0805">Transcription regulation</keyword>
<organism evidence="9 10">
    <name type="scientific">Plasmodiophora brassicae</name>
    <name type="common">Clubroot disease agent</name>
    <dbReference type="NCBI Taxonomy" id="37360"/>
    <lineage>
        <taxon>Eukaryota</taxon>
        <taxon>Sar</taxon>
        <taxon>Rhizaria</taxon>
        <taxon>Endomyxa</taxon>
        <taxon>Phytomyxea</taxon>
        <taxon>Plasmodiophorida</taxon>
        <taxon>Plasmodiophoridae</taxon>
        <taxon>Plasmodiophora</taxon>
    </lineage>
</organism>
<keyword evidence="4" id="KW-0862">Zinc</keyword>